<dbReference type="Proteomes" id="UP000823388">
    <property type="component" value="Chromosome 9K"/>
</dbReference>
<organism evidence="2 3">
    <name type="scientific">Panicum virgatum</name>
    <name type="common">Blackwell switchgrass</name>
    <dbReference type="NCBI Taxonomy" id="38727"/>
    <lineage>
        <taxon>Eukaryota</taxon>
        <taxon>Viridiplantae</taxon>
        <taxon>Streptophyta</taxon>
        <taxon>Embryophyta</taxon>
        <taxon>Tracheophyta</taxon>
        <taxon>Spermatophyta</taxon>
        <taxon>Magnoliopsida</taxon>
        <taxon>Liliopsida</taxon>
        <taxon>Poales</taxon>
        <taxon>Poaceae</taxon>
        <taxon>PACMAD clade</taxon>
        <taxon>Panicoideae</taxon>
        <taxon>Panicodae</taxon>
        <taxon>Paniceae</taxon>
        <taxon>Panicinae</taxon>
        <taxon>Panicum</taxon>
        <taxon>Panicum sect. Hiantes</taxon>
    </lineage>
</organism>
<comment type="caution">
    <text evidence="2">The sequence shown here is derived from an EMBL/GenBank/DDBJ whole genome shotgun (WGS) entry which is preliminary data.</text>
</comment>
<dbReference type="AlphaFoldDB" id="A0A8T0NRE5"/>
<feature type="region of interest" description="Disordered" evidence="1">
    <location>
        <begin position="164"/>
        <end position="207"/>
    </location>
</feature>
<evidence type="ECO:0000313" key="2">
    <source>
        <dbReference type="EMBL" id="KAG2549816.1"/>
    </source>
</evidence>
<evidence type="ECO:0000256" key="1">
    <source>
        <dbReference type="SAM" id="MobiDB-lite"/>
    </source>
</evidence>
<accession>A0A8T0NRE5</accession>
<evidence type="ECO:0000313" key="3">
    <source>
        <dbReference type="Proteomes" id="UP000823388"/>
    </source>
</evidence>
<proteinExistence type="predicted"/>
<name>A0A8T0NRE5_PANVG</name>
<dbReference type="EMBL" id="CM029053">
    <property type="protein sequence ID" value="KAG2549816.1"/>
    <property type="molecule type" value="Genomic_DNA"/>
</dbReference>
<gene>
    <name evidence="2" type="ORF">PVAP13_9KG259126</name>
</gene>
<keyword evidence="3" id="KW-1185">Reference proteome</keyword>
<feature type="compositionally biased region" description="Low complexity" evidence="1">
    <location>
        <begin position="194"/>
        <end position="207"/>
    </location>
</feature>
<reference evidence="2" key="1">
    <citation type="submission" date="2020-05" db="EMBL/GenBank/DDBJ databases">
        <title>WGS assembly of Panicum virgatum.</title>
        <authorList>
            <person name="Lovell J.T."/>
            <person name="Jenkins J."/>
            <person name="Shu S."/>
            <person name="Juenger T.E."/>
            <person name="Schmutz J."/>
        </authorList>
    </citation>
    <scope>NUCLEOTIDE SEQUENCE</scope>
    <source>
        <strain evidence="2">AP13</strain>
    </source>
</reference>
<protein>
    <submittedName>
        <fullName evidence="2">Uncharacterized protein</fullName>
    </submittedName>
</protein>
<sequence>MIATSKDLFLTSILILPPRINPLPVRELLTNDSTEWNTHLIHQIFSEPLFKFSKTSGRINLPRLPVSRSPSCSRRRRPSRAALGPCVRLAQREPAVPRLPVPRPPRLARRRRRSRVALGPRVRLARRRRRHALAALAALASPSRCRPPPARRRQLARLLRELHDTDPRASAGSARHRAGAPLLGWHPSSDIEGPPSRSTPAPARRRG</sequence>